<name>A0A1G6ZPQ6_9GAMM</name>
<dbReference type="Proteomes" id="UP000199603">
    <property type="component" value="Unassembled WGS sequence"/>
</dbReference>
<sequence>MSPELLLSGAVLVTIFIAVLRHLPTDRRDEERDESGAQPLVTTPSAQPRGIDEIPVPVGLMSGASIAMDIAIEARVFHASAVKALPEEQWLNPTSLVAQSFILLGFVKELGNQRNATDFACGVAFEAVSNGFGLESEQAHEMVKQWPKLRGGPMSPLLASGRLMALTWLKGEKEEARKMFTETVLATPAS</sequence>
<organism evidence="2 3">
    <name type="scientific">Aquimonas voraii</name>
    <dbReference type="NCBI Taxonomy" id="265719"/>
    <lineage>
        <taxon>Bacteria</taxon>
        <taxon>Pseudomonadati</taxon>
        <taxon>Pseudomonadota</taxon>
        <taxon>Gammaproteobacteria</taxon>
        <taxon>Lysobacterales</taxon>
        <taxon>Lysobacteraceae</taxon>
        <taxon>Aquimonas</taxon>
    </lineage>
</organism>
<gene>
    <name evidence="2" type="ORF">SAMN04488509_11519</name>
</gene>
<evidence type="ECO:0000256" key="1">
    <source>
        <dbReference type="SAM" id="MobiDB-lite"/>
    </source>
</evidence>
<dbReference type="AlphaFoldDB" id="A0A1G6ZPQ6"/>
<evidence type="ECO:0000313" key="2">
    <source>
        <dbReference type="EMBL" id="SDE04511.1"/>
    </source>
</evidence>
<keyword evidence="3" id="KW-1185">Reference proteome</keyword>
<protein>
    <submittedName>
        <fullName evidence="2">Uncharacterized protein</fullName>
    </submittedName>
</protein>
<feature type="region of interest" description="Disordered" evidence="1">
    <location>
        <begin position="27"/>
        <end position="49"/>
    </location>
</feature>
<dbReference type="RefSeq" id="WP_091245263.1">
    <property type="nucleotide sequence ID" value="NZ_FNAG01000015.1"/>
</dbReference>
<dbReference type="STRING" id="265719.SAMN04488509_11519"/>
<accession>A0A1G6ZPQ6</accession>
<proteinExistence type="predicted"/>
<reference evidence="2 3" key="1">
    <citation type="submission" date="2016-10" db="EMBL/GenBank/DDBJ databases">
        <authorList>
            <person name="de Groot N.N."/>
        </authorList>
    </citation>
    <scope>NUCLEOTIDE SEQUENCE [LARGE SCALE GENOMIC DNA]</scope>
    <source>
        <strain evidence="2 3">DSM 16957</strain>
    </source>
</reference>
<dbReference type="EMBL" id="FNAG01000015">
    <property type="protein sequence ID" value="SDE04511.1"/>
    <property type="molecule type" value="Genomic_DNA"/>
</dbReference>
<evidence type="ECO:0000313" key="3">
    <source>
        <dbReference type="Proteomes" id="UP000199603"/>
    </source>
</evidence>